<dbReference type="AlphaFoldDB" id="A0A0A0IBX1"/>
<feature type="transmembrane region" description="Helical" evidence="5">
    <location>
        <begin position="129"/>
        <end position="149"/>
    </location>
</feature>
<dbReference type="PANTHER" id="PTHR38452">
    <property type="entry name" value="UPF0756 MEMBRANE PROTEIN YEAL"/>
    <property type="match status" value="1"/>
</dbReference>
<feature type="transmembrane region" description="Helical" evidence="5">
    <location>
        <begin position="47"/>
        <end position="65"/>
    </location>
</feature>
<evidence type="ECO:0000256" key="3">
    <source>
        <dbReference type="ARBA" id="ARBA00022989"/>
    </source>
</evidence>
<organism evidence="6 7">
    <name type="scientific">Clostridium novyi A str. 4552</name>
    <dbReference type="NCBI Taxonomy" id="1444289"/>
    <lineage>
        <taxon>Bacteria</taxon>
        <taxon>Bacillati</taxon>
        <taxon>Bacillota</taxon>
        <taxon>Clostridia</taxon>
        <taxon>Eubacteriales</taxon>
        <taxon>Clostridiaceae</taxon>
        <taxon>Clostridium</taxon>
    </lineage>
</organism>
<evidence type="ECO:0000256" key="5">
    <source>
        <dbReference type="HAMAP-Rule" id="MF_01874"/>
    </source>
</evidence>
<reference evidence="6 7" key="1">
    <citation type="submission" date="2014-01" db="EMBL/GenBank/DDBJ databases">
        <title>Plasmidome dynamics in the species complex Clostridium novyi sensu lato converts strains of independent lineages into distinctly different pathogens.</title>
        <authorList>
            <person name="Skarin H."/>
            <person name="Segerman B."/>
        </authorList>
    </citation>
    <scope>NUCLEOTIDE SEQUENCE [LARGE SCALE GENOMIC DNA]</scope>
    <source>
        <strain evidence="6 7">4552</strain>
    </source>
</reference>
<keyword evidence="3 5" id="KW-1133">Transmembrane helix</keyword>
<dbReference type="HAMAP" id="MF_01874">
    <property type="entry name" value="UPF0756"/>
    <property type="match status" value="1"/>
</dbReference>
<dbReference type="OrthoDB" id="80306at2"/>
<dbReference type="InterPro" id="IPR007382">
    <property type="entry name" value="UPF0756_TM"/>
</dbReference>
<comment type="caution">
    <text evidence="5">Lacks conserved residue(s) required for the propagation of feature annotation.</text>
</comment>
<sequence>MSSKIILLILIFLSIVSKNKSLGIGTVVMLIVSFFNAKKCITFMENYFMDLGMTFLMIWMLIPIIKNPEFTKNIKNAFNLKGIVCFLCGAIVAVLASKGVGFLKGSTDTLTGIILGSIVGVSLLGGVPVGPLIASGIAYEVVFIINFIFKNKC</sequence>
<comment type="caution">
    <text evidence="6">The sequence shown here is derived from an EMBL/GenBank/DDBJ whole genome shotgun (WGS) entry which is preliminary data.</text>
</comment>
<comment type="subcellular location">
    <subcellularLocation>
        <location evidence="5">Cell membrane</location>
        <topology evidence="5">Multi-pass membrane protein</topology>
    </subcellularLocation>
</comment>
<dbReference type="EMBL" id="JENJ01000004">
    <property type="protein sequence ID" value="KGM98033.1"/>
    <property type="molecule type" value="Genomic_DNA"/>
</dbReference>
<gene>
    <name evidence="6" type="ORF">Z968_01550</name>
</gene>
<evidence type="ECO:0000313" key="7">
    <source>
        <dbReference type="Proteomes" id="UP000030012"/>
    </source>
</evidence>
<name>A0A0A0IBX1_CLONO</name>
<dbReference type="Pfam" id="PF04284">
    <property type="entry name" value="DUF441"/>
    <property type="match status" value="1"/>
</dbReference>
<keyword evidence="2 5" id="KW-0812">Transmembrane</keyword>
<evidence type="ECO:0000313" key="6">
    <source>
        <dbReference type="EMBL" id="KGM98033.1"/>
    </source>
</evidence>
<evidence type="ECO:0000256" key="1">
    <source>
        <dbReference type="ARBA" id="ARBA00022475"/>
    </source>
</evidence>
<dbReference type="GO" id="GO:0005886">
    <property type="term" value="C:plasma membrane"/>
    <property type="evidence" value="ECO:0007669"/>
    <property type="project" value="UniProtKB-SubCell"/>
</dbReference>
<keyword evidence="1 5" id="KW-1003">Cell membrane</keyword>
<protein>
    <recommendedName>
        <fullName evidence="5">UPF0756 membrane protein Z968_01550</fullName>
    </recommendedName>
</protein>
<dbReference type="Proteomes" id="UP000030012">
    <property type="component" value="Unassembled WGS sequence"/>
</dbReference>
<dbReference type="PANTHER" id="PTHR38452:SF1">
    <property type="entry name" value="UPF0756 MEMBRANE PROTEIN YEAL"/>
    <property type="match status" value="1"/>
</dbReference>
<dbReference type="RefSeq" id="WP_039252397.1">
    <property type="nucleotide sequence ID" value="NZ_JENJ01000004.1"/>
</dbReference>
<feature type="transmembrane region" description="Helical" evidence="5">
    <location>
        <begin position="77"/>
        <end position="96"/>
    </location>
</feature>
<accession>A0A0A0IBX1</accession>
<keyword evidence="4 5" id="KW-0472">Membrane</keyword>
<evidence type="ECO:0000256" key="2">
    <source>
        <dbReference type="ARBA" id="ARBA00022692"/>
    </source>
</evidence>
<comment type="similarity">
    <text evidence="5">Belongs to the UPF0756 family.</text>
</comment>
<proteinExistence type="inferred from homology"/>
<evidence type="ECO:0000256" key="4">
    <source>
        <dbReference type="ARBA" id="ARBA00023136"/>
    </source>
</evidence>